<keyword evidence="3" id="KW-1185">Reference proteome</keyword>
<evidence type="ECO:0000256" key="1">
    <source>
        <dbReference type="SAM" id="SignalP"/>
    </source>
</evidence>
<feature type="chain" id="PRO_5044843910" evidence="1">
    <location>
        <begin position="25"/>
        <end position="161"/>
    </location>
</feature>
<protein>
    <submittedName>
        <fullName evidence="2">Uncharacterized protein</fullName>
    </submittedName>
</protein>
<accession>A0ABD3XZ31</accession>
<dbReference type="AlphaFoldDB" id="A0ABD3XZ31"/>
<comment type="caution">
    <text evidence="2">The sequence shown here is derived from an EMBL/GenBank/DDBJ whole genome shotgun (WGS) entry which is preliminary data.</text>
</comment>
<dbReference type="Proteomes" id="UP001634394">
    <property type="component" value="Unassembled WGS sequence"/>
</dbReference>
<evidence type="ECO:0000313" key="2">
    <source>
        <dbReference type="EMBL" id="KAL3891456.1"/>
    </source>
</evidence>
<gene>
    <name evidence="2" type="ORF">ACJMK2_003718</name>
</gene>
<sequence length="161" mass="17765">MTTRSIRASVVLLISAMYIRGTDGNSFSVNPIVCKPDHPCATRGYNYAWCNTETSWGYCCQNKCDYYYQNTLGCNSGRYHPFCGNPGTKTSKGNSCRSSHPCGVYDTSYFWCYTDDSDNWEYCCHPGATCTLKDPATGGFACNAGVARDRTLHFGLCTPPA</sequence>
<dbReference type="EMBL" id="JBJQND010000001">
    <property type="protein sequence ID" value="KAL3891456.1"/>
    <property type="molecule type" value="Genomic_DNA"/>
</dbReference>
<reference evidence="2 3" key="1">
    <citation type="submission" date="2024-11" db="EMBL/GenBank/DDBJ databases">
        <title>Chromosome-level genome assembly of the freshwater bivalve Anodonta woodiana.</title>
        <authorList>
            <person name="Chen X."/>
        </authorList>
    </citation>
    <scope>NUCLEOTIDE SEQUENCE [LARGE SCALE GENOMIC DNA]</scope>
    <source>
        <strain evidence="2">MN2024</strain>
        <tissue evidence="2">Gills</tissue>
    </source>
</reference>
<evidence type="ECO:0000313" key="3">
    <source>
        <dbReference type="Proteomes" id="UP001634394"/>
    </source>
</evidence>
<keyword evidence="1" id="KW-0732">Signal</keyword>
<organism evidence="2 3">
    <name type="scientific">Sinanodonta woodiana</name>
    <name type="common">Chinese pond mussel</name>
    <name type="synonym">Anodonta woodiana</name>
    <dbReference type="NCBI Taxonomy" id="1069815"/>
    <lineage>
        <taxon>Eukaryota</taxon>
        <taxon>Metazoa</taxon>
        <taxon>Spiralia</taxon>
        <taxon>Lophotrochozoa</taxon>
        <taxon>Mollusca</taxon>
        <taxon>Bivalvia</taxon>
        <taxon>Autobranchia</taxon>
        <taxon>Heteroconchia</taxon>
        <taxon>Palaeoheterodonta</taxon>
        <taxon>Unionida</taxon>
        <taxon>Unionoidea</taxon>
        <taxon>Unionidae</taxon>
        <taxon>Unioninae</taxon>
        <taxon>Sinanodonta</taxon>
    </lineage>
</organism>
<proteinExistence type="predicted"/>
<name>A0ABD3XZ31_SINWO</name>
<feature type="signal peptide" evidence="1">
    <location>
        <begin position="1"/>
        <end position="24"/>
    </location>
</feature>